<dbReference type="InterPro" id="IPR009050">
    <property type="entry name" value="Globin-like_sf"/>
</dbReference>
<dbReference type="EMBL" id="JAVFWL010000005">
    <property type="protein sequence ID" value="KAK6756883.1"/>
    <property type="molecule type" value="Genomic_DNA"/>
</dbReference>
<dbReference type="InterPro" id="IPR012085">
    <property type="entry name" value="Globin_nematode"/>
</dbReference>
<evidence type="ECO:0000256" key="5">
    <source>
        <dbReference type="ARBA" id="ARBA00023004"/>
    </source>
</evidence>
<evidence type="ECO:0000256" key="1">
    <source>
        <dbReference type="ARBA" id="ARBA00022448"/>
    </source>
</evidence>
<dbReference type="PROSITE" id="PS01033">
    <property type="entry name" value="GLOBIN"/>
    <property type="match status" value="1"/>
</dbReference>
<keyword evidence="9" id="KW-1185">Reference proteome</keyword>
<dbReference type="InterPro" id="IPR012292">
    <property type="entry name" value="Globin/Proto"/>
</dbReference>
<evidence type="ECO:0000256" key="3">
    <source>
        <dbReference type="ARBA" id="ARBA00022621"/>
    </source>
</evidence>
<keyword evidence="4" id="KW-0479">Metal-binding</keyword>
<keyword evidence="1 6" id="KW-0813">Transport</keyword>
<organism evidence="8 9">
    <name type="scientific">Necator americanus</name>
    <name type="common">Human hookworm</name>
    <dbReference type="NCBI Taxonomy" id="51031"/>
    <lineage>
        <taxon>Eukaryota</taxon>
        <taxon>Metazoa</taxon>
        <taxon>Ecdysozoa</taxon>
        <taxon>Nematoda</taxon>
        <taxon>Chromadorea</taxon>
        <taxon>Rhabditida</taxon>
        <taxon>Rhabditina</taxon>
        <taxon>Rhabditomorpha</taxon>
        <taxon>Strongyloidea</taxon>
        <taxon>Ancylostomatidae</taxon>
        <taxon>Bunostominae</taxon>
        <taxon>Necator</taxon>
    </lineage>
</organism>
<keyword evidence="2 6" id="KW-0349">Heme</keyword>
<dbReference type="CDD" id="cd01040">
    <property type="entry name" value="Mb-like"/>
    <property type="match status" value="1"/>
</dbReference>
<feature type="domain" description="Globin" evidence="7">
    <location>
        <begin position="8"/>
        <end position="161"/>
    </location>
</feature>
<evidence type="ECO:0000259" key="7">
    <source>
        <dbReference type="PROSITE" id="PS01033"/>
    </source>
</evidence>
<dbReference type="Pfam" id="PF00042">
    <property type="entry name" value="Globin"/>
    <property type="match status" value="1"/>
</dbReference>
<accession>A0ABR1E2N5</accession>
<evidence type="ECO:0000313" key="8">
    <source>
        <dbReference type="EMBL" id="KAK6756883.1"/>
    </source>
</evidence>
<keyword evidence="5" id="KW-0408">Iron</keyword>
<comment type="similarity">
    <text evidence="6">Belongs to the globin family.</text>
</comment>
<dbReference type="PIRSF" id="PIRSF002026">
    <property type="entry name" value="Nematode_globin"/>
    <property type="match status" value="1"/>
</dbReference>
<dbReference type="Proteomes" id="UP001303046">
    <property type="component" value="Unassembled WGS sequence"/>
</dbReference>
<proteinExistence type="inferred from homology"/>
<evidence type="ECO:0000256" key="2">
    <source>
        <dbReference type="ARBA" id="ARBA00022617"/>
    </source>
</evidence>
<protein>
    <recommendedName>
        <fullName evidence="7">Globin domain-containing protein</fullName>
    </recommendedName>
</protein>
<comment type="caution">
    <text evidence="8">The sequence shown here is derived from an EMBL/GenBank/DDBJ whole genome shotgun (WGS) entry which is preliminary data.</text>
</comment>
<name>A0ABR1E2N5_NECAM</name>
<dbReference type="SUPFAM" id="SSF46458">
    <property type="entry name" value="Globin-like"/>
    <property type="match status" value="1"/>
</dbReference>
<evidence type="ECO:0000256" key="4">
    <source>
        <dbReference type="ARBA" id="ARBA00022723"/>
    </source>
</evidence>
<dbReference type="Gene3D" id="1.10.490.10">
    <property type="entry name" value="Globins"/>
    <property type="match status" value="1"/>
</dbReference>
<sequence length="168" mass="19071">MVGNLLPFLNGNGEDVKKHTVASLGVVPVGKTQDKIQNGKDFYSWFFTNHPDVRKYFKGAENFTADDVQKSERFEKQGNALLLYVHLLANICDNEEVFRGVCRDHINRHAARGIDPHYWKDFWGIWMAFLESKGANLTGDQKAAWEALGTMFNEECQSQLAKLGLPHV</sequence>
<keyword evidence="3 6" id="KW-0561">Oxygen transport</keyword>
<dbReference type="InterPro" id="IPR000971">
    <property type="entry name" value="Globin"/>
</dbReference>
<gene>
    <name evidence="8" type="primary">Necator_chrV.g19774</name>
    <name evidence="8" type="ORF">RB195_014982</name>
</gene>
<evidence type="ECO:0000313" key="9">
    <source>
        <dbReference type="Proteomes" id="UP001303046"/>
    </source>
</evidence>
<evidence type="ECO:0000256" key="6">
    <source>
        <dbReference type="RuleBase" id="RU000356"/>
    </source>
</evidence>
<dbReference type="InterPro" id="IPR044399">
    <property type="entry name" value="Mb-like_M"/>
</dbReference>
<reference evidence="8 9" key="1">
    <citation type="submission" date="2023-08" db="EMBL/GenBank/DDBJ databases">
        <title>A Necator americanus chromosomal reference genome.</title>
        <authorList>
            <person name="Ilik V."/>
            <person name="Petrzelkova K.J."/>
            <person name="Pardy F."/>
            <person name="Fuh T."/>
            <person name="Niatou-Singa F.S."/>
            <person name="Gouil Q."/>
            <person name="Baker L."/>
            <person name="Ritchie M.E."/>
            <person name="Jex A.R."/>
            <person name="Gazzola D."/>
            <person name="Li H."/>
            <person name="Toshio Fujiwara R."/>
            <person name="Zhan B."/>
            <person name="Aroian R.V."/>
            <person name="Pafco B."/>
            <person name="Schwarz E.M."/>
        </authorList>
    </citation>
    <scope>NUCLEOTIDE SEQUENCE [LARGE SCALE GENOMIC DNA]</scope>
    <source>
        <strain evidence="8 9">Aroian</strain>
        <tissue evidence="8">Whole animal</tissue>
    </source>
</reference>